<proteinExistence type="inferred from homology"/>
<feature type="region of interest" description="Actin-binding" evidence="15">
    <location>
        <begin position="839"/>
        <end position="861"/>
    </location>
</feature>
<dbReference type="Gene3D" id="1.10.10.820">
    <property type="match status" value="1"/>
</dbReference>
<dbReference type="GO" id="GO:0035556">
    <property type="term" value="P:intracellular signal transduction"/>
    <property type="evidence" value="ECO:0007669"/>
    <property type="project" value="InterPro"/>
</dbReference>
<evidence type="ECO:0000259" key="20">
    <source>
        <dbReference type="PROSITE" id="PS51456"/>
    </source>
</evidence>
<dbReference type="InterPro" id="IPR000048">
    <property type="entry name" value="IQ_motif_EF-hand-BS"/>
</dbReference>
<dbReference type="Pfam" id="PF00063">
    <property type="entry name" value="Myosin_head"/>
    <property type="match status" value="2"/>
</dbReference>
<evidence type="ECO:0000256" key="11">
    <source>
        <dbReference type="ARBA" id="ARBA00023054"/>
    </source>
</evidence>
<dbReference type="PANTHER" id="PTHR46184">
    <property type="entry name" value="UNCONVENTIONAL MYOSIN-IXB-LIKE PROTEIN"/>
    <property type="match status" value="1"/>
</dbReference>
<evidence type="ECO:0000259" key="19">
    <source>
        <dbReference type="PROSITE" id="PS50238"/>
    </source>
</evidence>
<gene>
    <name evidence="22" type="primary">LOC111355183</name>
</gene>
<reference evidence="22" key="1">
    <citation type="submission" date="2025-08" db="UniProtKB">
        <authorList>
            <consortium name="RefSeq"/>
        </authorList>
    </citation>
    <scope>IDENTIFICATION</scope>
    <source>
        <strain evidence="22">Ishihara</strain>
        <tissue evidence="22">Whole body</tissue>
    </source>
</reference>
<dbReference type="SMART" id="SM00015">
    <property type="entry name" value="IQ"/>
    <property type="match status" value="3"/>
</dbReference>
<dbReference type="InterPro" id="IPR000198">
    <property type="entry name" value="RhoGAP_dom"/>
</dbReference>
<dbReference type="InterPro" id="IPR046349">
    <property type="entry name" value="C1-like_sf"/>
</dbReference>
<dbReference type="GO" id="GO:0048513">
    <property type="term" value="P:animal organ development"/>
    <property type="evidence" value="ECO:0007669"/>
    <property type="project" value="UniProtKB-ARBA"/>
</dbReference>
<dbReference type="InterPro" id="IPR008936">
    <property type="entry name" value="Rho_GTPase_activation_prot"/>
</dbReference>
<feature type="compositionally biased region" description="Low complexity" evidence="16">
    <location>
        <begin position="1293"/>
        <end position="1325"/>
    </location>
</feature>
<dbReference type="InterPro" id="IPR046987">
    <property type="entry name" value="Myo9"/>
</dbReference>
<feature type="compositionally biased region" description="Polar residues" evidence="16">
    <location>
        <begin position="1232"/>
        <end position="1245"/>
    </location>
</feature>
<feature type="domain" description="Phorbol-ester/DAG-type" evidence="17">
    <location>
        <begin position="1655"/>
        <end position="1705"/>
    </location>
</feature>
<dbReference type="InterPro" id="IPR029071">
    <property type="entry name" value="Ubiquitin-like_domsf"/>
</dbReference>
<dbReference type="Pfam" id="PF00788">
    <property type="entry name" value="RA"/>
    <property type="match status" value="1"/>
</dbReference>
<evidence type="ECO:0000256" key="16">
    <source>
        <dbReference type="SAM" id="MobiDB-lite"/>
    </source>
</evidence>
<feature type="binding site" evidence="15">
    <location>
        <begin position="228"/>
        <end position="235"/>
    </location>
    <ligand>
        <name>ATP</name>
        <dbReference type="ChEBI" id="CHEBI:30616"/>
    </ligand>
</feature>
<feature type="compositionally biased region" description="Basic and acidic residues" evidence="16">
    <location>
        <begin position="731"/>
        <end position="747"/>
    </location>
</feature>
<evidence type="ECO:0000256" key="1">
    <source>
        <dbReference type="ARBA" id="ARBA00004496"/>
    </source>
</evidence>
<dbReference type="GO" id="GO:0016459">
    <property type="term" value="C:myosin complex"/>
    <property type="evidence" value="ECO:0007669"/>
    <property type="project" value="UniProtKB-KW"/>
</dbReference>
<evidence type="ECO:0000256" key="14">
    <source>
        <dbReference type="ARBA" id="ARBA00023203"/>
    </source>
</evidence>
<dbReference type="SUPFAM" id="SSF48350">
    <property type="entry name" value="GTPase activation domain, GAP"/>
    <property type="match status" value="1"/>
</dbReference>
<dbReference type="Proteomes" id="UP000301870">
    <property type="component" value="Chromosome 20"/>
</dbReference>
<dbReference type="GO" id="GO:0009653">
    <property type="term" value="P:anatomical structure morphogenesis"/>
    <property type="evidence" value="ECO:0007669"/>
    <property type="project" value="UniProtKB-ARBA"/>
</dbReference>
<comment type="subcellular location">
    <subcellularLocation>
        <location evidence="1">Cytoplasm</location>
    </subcellularLocation>
</comment>
<dbReference type="FunFam" id="1.10.10.820:FF:000001">
    <property type="entry name" value="Myosin heavy chain"/>
    <property type="match status" value="1"/>
</dbReference>
<keyword evidence="8" id="KW-0863">Zinc-finger</keyword>
<dbReference type="Pfam" id="PF00612">
    <property type="entry name" value="IQ"/>
    <property type="match status" value="1"/>
</dbReference>
<keyword evidence="12 15" id="KW-0518">Myosin</keyword>
<feature type="domain" description="Myosin motor" evidence="20">
    <location>
        <begin position="136"/>
        <end position="957"/>
    </location>
</feature>
<evidence type="ECO:0000256" key="13">
    <source>
        <dbReference type="ARBA" id="ARBA00023175"/>
    </source>
</evidence>
<organism evidence="21 22">
    <name type="scientific">Spodoptera litura</name>
    <name type="common">Asian cotton leafworm</name>
    <dbReference type="NCBI Taxonomy" id="69820"/>
    <lineage>
        <taxon>Eukaryota</taxon>
        <taxon>Metazoa</taxon>
        <taxon>Ecdysozoa</taxon>
        <taxon>Arthropoda</taxon>
        <taxon>Hexapoda</taxon>
        <taxon>Insecta</taxon>
        <taxon>Pterygota</taxon>
        <taxon>Neoptera</taxon>
        <taxon>Endopterygota</taxon>
        <taxon>Lepidoptera</taxon>
        <taxon>Glossata</taxon>
        <taxon>Ditrysia</taxon>
        <taxon>Noctuoidea</taxon>
        <taxon>Noctuidae</taxon>
        <taxon>Amphipyrinae</taxon>
        <taxon>Spodoptera</taxon>
    </lineage>
</organism>
<sequence>MAHSENHRYIVQVYVGALSPHYEALSVEASKQTSSEEIVCCITDKLGLTNGSGGPYELAEVVGDMLSGECKERRLGPNESPVAVMLLWPNNTGSGQYNRFYLREKIPDEPWMENFSVDPQLIKDYFQRFLYQPKDREYPDLCQLPELNEQTLLDNLRARFSAGYIYTYVGSILIALNPFKFYPIYNPKYVKLYQNKRIGLPPHIFAVADAAYHCMLRERTNQCIVISGESGSGKTESTNFLLHHLTALSQKGSHGSGVEQTILSAGPVLEAFGNAKTAHNNNSSRFGKFIQVNYKENGMVHGAVVQKYLLEKSRICSQGRNERNYHVFYYLLAGASEQEKEQLHLLSVDKYNYLSRTGCSEVPGIDEQYEFSRLKQSMEMVGFTMDKQRRLFAVLSAVLLLGNVEFQPQRKSYHHDEAVGVRNPEVVSLISSLLRVKQETLLAALTSKRARASGETLVINYRLPEAIATRDAMAKCLYGALFDWIVMQVNHALLSKKDTLREHQGHSIGVLDIFGFEDFGLSNSFEQLCINYANEHLQHYFNQHVFKYEQEEYKREGIPWTDIGFSDNTGCLQLIEGKVNGLLCLLDDQCNFPWATNETLLQKFNSVHENNPFYEKPQRREPAFVVRHYAGRVKYQVTAMREKNLDLMRQDIVSVLKNSSLAFVRELVGVDPVAVFRWAIVRAFFRGYFAFLEAGRRHRVQRVDGASRVPRASIHAPNDTIIRTPHRAGSKARETPTRAHADTKPRTETANAARTGGKGTKNYRIAETRTRRERALDDTDVMQRASQIVMKNKSFRPRERAKKGLKNLQSVKTLAGRTAAPAGKRKQQQTVAAQFQHSLSALMDTLNQANPFFIRCIKSNGEKVPHVFDDETVQRQLRYTGMLETVRIRQAGYNVRLTYEEFIQLYRILLPKGLLSSQTDVRHFLATLNLDRDNYQLGATKIFMRESEQTKLEYRLHQQIMASIITIQRWFRAVLERRRFLALRRASVVIQYFTRQWLSARQVAVVRLQAWYRGARQRRWYLRLRRGIVAFQAAARGHLLRRAILARRPSGDSEHDGRADPAPRRGHCRDPGSILRKDLENSRQLRATQSLPIPRVEKKRDILIDTIENTTNVQKVKKRVSKTENALMRQTSTSVIPKETSESPEDERWNVTTNTNRYLQTGVTLPNKITPEDLADELLWLRLDQNYLMNEKEAITKKREKREKEDYTSKKKELELLESIMSSSEEYLRQIGNWNPSDSTETNKTSIRRGSAGVYQRSVSSATLEARGAGGPQTLQSLPGLRRDPRAPPPAAPHSAPHSAPAPGLSVTPAPETPASTEPASVCAAPAPPARSGRRSPRRAERGPPPDIIVDASLSLHDRAGSEQISGLVVAGVPTPSVAGAALRRRNSDPAPGDVRPLDPRSTDFIGQTGNGLFRIAGHRFRKGTRFAKGDKCVYCHQAIDAFITQGQRCIDCKQLYHTKCIQNKGVITMPCSSPVTVASRGRHKNRKRIISNSNYNLLDNSKSSVSSNFNLTGTSEFMDRTDKIISDATELQAMQNFIMEKIYEMEPNEKKKQSEVDRVFKHALLEFKDNLVATYSIVETRGSALKYKDLIGNFLHVMETVCAREGSTLSITMGVNAFRGFMDEFMSQHDTDKARTKRKKDKKRKVDDPIQYKGHTFILSMINIPTECEICKTFFMWPIERSLICQTCKLASHKKCYTKVSTLCRKDNQTPSAAIVGAVDAGGREQMGVVTRGKVFGVPLPDLPTGESNIPIVVDRLITTIEMTGLYTEGLYRKSGLSSKVRELRRLLDESPEEGVDRLDLYAVHVRASVLKSFFRELPEPLLTFDLYDDFILAAQISDPQERVSTIFTILRKLPKPNFDLVERLIFHLARVALGEDHNRMGPNALAIVFAPCILRTHKIQPAQDSLHDIARQTACLEAILVDKMRTVRGMLQDIATLDTACHTATSRLSSLRSHSHAPRPEEQILVGHIHEIQKEKAILTSNLPTLIRATSDDEMLSTTDHDGELGSTDDLSTGASSMRSQRLLHRQLSSDDPIMV</sequence>
<evidence type="ECO:0000256" key="8">
    <source>
        <dbReference type="ARBA" id="ARBA00022771"/>
    </source>
</evidence>
<dbReference type="PROSITE" id="PS50238">
    <property type="entry name" value="RHOGAP"/>
    <property type="match status" value="1"/>
</dbReference>
<dbReference type="PROSITE" id="PS50081">
    <property type="entry name" value="ZF_DAG_PE_2"/>
    <property type="match status" value="2"/>
</dbReference>
<dbReference type="InterPro" id="IPR000159">
    <property type="entry name" value="RA_dom"/>
</dbReference>
<dbReference type="CDD" id="cd00029">
    <property type="entry name" value="C1"/>
    <property type="match status" value="1"/>
</dbReference>
<dbReference type="PROSITE" id="PS50200">
    <property type="entry name" value="RA"/>
    <property type="match status" value="1"/>
</dbReference>
<dbReference type="SUPFAM" id="SSF54236">
    <property type="entry name" value="Ubiquitin-like"/>
    <property type="match status" value="1"/>
</dbReference>
<evidence type="ECO:0000256" key="3">
    <source>
        <dbReference type="ARBA" id="ARBA00022468"/>
    </source>
</evidence>
<protein>
    <submittedName>
        <fullName evidence="22">Unconventional myosin-IXa-like isoform X1</fullName>
    </submittedName>
</protein>
<dbReference type="GO" id="GO:0005737">
    <property type="term" value="C:cytoplasm"/>
    <property type="evidence" value="ECO:0007669"/>
    <property type="project" value="UniProtKB-SubCell"/>
</dbReference>
<evidence type="ECO:0000256" key="2">
    <source>
        <dbReference type="ARBA" id="ARBA00008314"/>
    </source>
</evidence>
<dbReference type="Gene3D" id="1.10.555.10">
    <property type="entry name" value="Rho GTPase activation protein"/>
    <property type="match status" value="1"/>
</dbReference>
<evidence type="ECO:0000256" key="9">
    <source>
        <dbReference type="ARBA" id="ARBA00022833"/>
    </source>
</evidence>
<feature type="domain" description="Rho-GAP" evidence="19">
    <location>
        <begin position="1739"/>
        <end position="1929"/>
    </location>
</feature>
<keyword evidence="10 15" id="KW-0067">ATP-binding</keyword>
<feature type="domain" description="Phorbol-ester/DAG-type" evidence="17">
    <location>
        <begin position="1418"/>
        <end position="1472"/>
    </location>
</feature>
<keyword evidence="11" id="KW-0175">Coiled coil</keyword>
<dbReference type="Gene3D" id="6.20.240.20">
    <property type="match status" value="1"/>
</dbReference>
<feature type="region of interest" description="Disordered" evidence="16">
    <location>
        <begin position="1049"/>
        <end position="1074"/>
    </location>
</feature>
<name>A0A9J7IR43_SPOLT</name>
<dbReference type="GeneID" id="111355183"/>
<keyword evidence="21" id="KW-1185">Reference proteome</keyword>
<dbReference type="Gene3D" id="3.40.850.10">
    <property type="entry name" value="Kinesin motor domain"/>
    <property type="match status" value="2"/>
</dbReference>
<dbReference type="KEGG" id="sliu:111355183"/>
<dbReference type="FunFam" id="3.40.850.10:FF:000008">
    <property type="entry name" value="Putative unconventional myosin-IXa"/>
    <property type="match status" value="1"/>
</dbReference>
<keyword evidence="6" id="KW-0677">Repeat</keyword>
<dbReference type="Gene3D" id="3.30.60.20">
    <property type="match status" value="2"/>
</dbReference>
<feature type="compositionally biased region" description="Polar residues" evidence="16">
    <location>
        <begin position="2011"/>
        <end position="2022"/>
    </location>
</feature>
<dbReference type="GO" id="GO:0009888">
    <property type="term" value="P:tissue development"/>
    <property type="evidence" value="ECO:0007669"/>
    <property type="project" value="UniProtKB-ARBA"/>
</dbReference>
<dbReference type="GO" id="GO:0005096">
    <property type="term" value="F:GTPase activator activity"/>
    <property type="evidence" value="ECO:0007669"/>
    <property type="project" value="UniProtKB-KW"/>
</dbReference>
<dbReference type="PROSITE" id="PS50096">
    <property type="entry name" value="IQ"/>
    <property type="match status" value="2"/>
</dbReference>
<dbReference type="Pfam" id="PF00130">
    <property type="entry name" value="C1_1"/>
    <property type="match status" value="1"/>
</dbReference>
<evidence type="ECO:0000313" key="21">
    <source>
        <dbReference type="Proteomes" id="UP000301870"/>
    </source>
</evidence>
<dbReference type="PROSITE" id="PS51456">
    <property type="entry name" value="MYOSIN_MOTOR"/>
    <property type="match status" value="1"/>
</dbReference>
<evidence type="ECO:0000256" key="4">
    <source>
        <dbReference type="ARBA" id="ARBA00022490"/>
    </source>
</evidence>
<evidence type="ECO:0000259" key="17">
    <source>
        <dbReference type="PROSITE" id="PS50081"/>
    </source>
</evidence>
<feature type="compositionally biased region" description="Basic and acidic residues" evidence="16">
    <location>
        <begin position="1049"/>
        <end position="1063"/>
    </location>
</feature>
<dbReference type="InterPro" id="IPR002219">
    <property type="entry name" value="PKC_DAG/PE"/>
</dbReference>
<dbReference type="RefSeq" id="XP_022824713.1">
    <property type="nucleotide sequence ID" value="XM_022968945.1"/>
</dbReference>
<dbReference type="SUPFAM" id="SSF52540">
    <property type="entry name" value="P-loop containing nucleoside triphosphate hydrolases"/>
    <property type="match status" value="1"/>
</dbReference>
<keyword evidence="7 15" id="KW-0547">Nucleotide-binding</keyword>
<feature type="region of interest" description="Disordered" evidence="16">
    <location>
        <begin position="1232"/>
        <end position="1349"/>
    </location>
</feature>
<comment type="similarity">
    <text evidence="2 15">Belongs to the TRAFAC class myosin-kinesin ATPase superfamily. Myosin family.</text>
</comment>
<dbReference type="Gene3D" id="1.20.5.190">
    <property type="match status" value="2"/>
</dbReference>
<evidence type="ECO:0000256" key="10">
    <source>
        <dbReference type="ARBA" id="ARBA00022840"/>
    </source>
</evidence>
<evidence type="ECO:0000256" key="7">
    <source>
        <dbReference type="ARBA" id="ARBA00022741"/>
    </source>
</evidence>
<feature type="region of interest" description="Disordered" evidence="16">
    <location>
        <begin position="1383"/>
        <end position="1404"/>
    </location>
</feature>
<dbReference type="GO" id="GO:0000146">
    <property type="term" value="F:microfilament motor activity"/>
    <property type="evidence" value="ECO:0007669"/>
    <property type="project" value="InterPro"/>
</dbReference>
<dbReference type="SMART" id="SM00324">
    <property type="entry name" value="RhoGAP"/>
    <property type="match status" value="1"/>
</dbReference>
<dbReference type="SMART" id="SM00242">
    <property type="entry name" value="MYSc"/>
    <property type="match status" value="1"/>
</dbReference>
<dbReference type="InterPro" id="IPR036023">
    <property type="entry name" value="MYSc_Myo9"/>
</dbReference>
<dbReference type="SMART" id="SM00109">
    <property type="entry name" value="C1"/>
    <property type="match status" value="2"/>
</dbReference>
<keyword evidence="4" id="KW-0963">Cytoplasm</keyword>
<dbReference type="InterPro" id="IPR027417">
    <property type="entry name" value="P-loop_NTPase"/>
</dbReference>
<dbReference type="SUPFAM" id="SSF57889">
    <property type="entry name" value="Cysteine-rich domain"/>
    <property type="match status" value="2"/>
</dbReference>
<feature type="region of interest" description="Disordered" evidence="16">
    <location>
        <begin position="1996"/>
        <end position="2038"/>
    </location>
</feature>
<dbReference type="InterPro" id="IPR036961">
    <property type="entry name" value="Kinesin_motor_dom_sf"/>
</dbReference>
<feature type="domain" description="Ras-associating" evidence="18">
    <location>
        <begin position="7"/>
        <end position="107"/>
    </location>
</feature>
<keyword evidence="13 15" id="KW-0505">Motor protein</keyword>
<dbReference type="Gene3D" id="3.10.20.90">
    <property type="entry name" value="Phosphatidylinositol 3-kinase Catalytic Subunit, Chain A, domain 1"/>
    <property type="match status" value="1"/>
</dbReference>
<evidence type="ECO:0000256" key="6">
    <source>
        <dbReference type="ARBA" id="ARBA00022737"/>
    </source>
</evidence>
<evidence type="ECO:0000256" key="5">
    <source>
        <dbReference type="ARBA" id="ARBA00022723"/>
    </source>
</evidence>
<dbReference type="GO" id="GO:0008270">
    <property type="term" value="F:zinc ion binding"/>
    <property type="evidence" value="ECO:0007669"/>
    <property type="project" value="UniProtKB-KW"/>
</dbReference>
<dbReference type="GO" id="GO:0005884">
    <property type="term" value="C:actin filament"/>
    <property type="evidence" value="ECO:0007669"/>
    <property type="project" value="TreeGrafter"/>
</dbReference>
<dbReference type="SMART" id="SM00314">
    <property type="entry name" value="RA"/>
    <property type="match status" value="1"/>
</dbReference>
<dbReference type="InterPro" id="IPR001609">
    <property type="entry name" value="Myosin_head_motor_dom-like"/>
</dbReference>
<feature type="region of interest" description="Disordered" evidence="16">
    <location>
        <begin position="727"/>
        <end position="758"/>
    </location>
</feature>
<keyword evidence="14 15" id="KW-0009">Actin-binding</keyword>
<dbReference type="GO" id="GO:0005524">
    <property type="term" value="F:ATP binding"/>
    <property type="evidence" value="ECO:0007669"/>
    <property type="project" value="UniProtKB-UniRule"/>
</dbReference>
<dbReference type="Gene3D" id="1.20.120.720">
    <property type="entry name" value="Myosin VI head, motor domain, U50 subdomain"/>
    <property type="match status" value="2"/>
</dbReference>
<dbReference type="PANTHER" id="PTHR46184:SF5">
    <property type="entry name" value="UNCONVENTIONAL MYOSIN-IXA-LIKE"/>
    <property type="match status" value="1"/>
</dbReference>
<dbReference type="GO" id="GO:0048731">
    <property type="term" value="P:system development"/>
    <property type="evidence" value="ECO:0007669"/>
    <property type="project" value="UniProtKB-ARBA"/>
</dbReference>
<evidence type="ECO:0000259" key="18">
    <source>
        <dbReference type="PROSITE" id="PS50200"/>
    </source>
</evidence>
<evidence type="ECO:0000256" key="12">
    <source>
        <dbReference type="ARBA" id="ARBA00023123"/>
    </source>
</evidence>
<dbReference type="PROSITE" id="PS00479">
    <property type="entry name" value="ZF_DAG_PE_1"/>
    <property type="match status" value="1"/>
</dbReference>
<keyword evidence="3" id="KW-0343">GTPase activation</keyword>
<dbReference type="Gene3D" id="1.20.58.530">
    <property type="match status" value="2"/>
</dbReference>
<evidence type="ECO:0000256" key="15">
    <source>
        <dbReference type="PROSITE-ProRule" id="PRU00782"/>
    </source>
</evidence>
<dbReference type="CDD" id="cd01385">
    <property type="entry name" value="MYSc_Myo9"/>
    <property type="match status" value="1"/>
</dbReference>
<keyword evidence="5" id="KW-0479">Metal-binding</keyword>
<dbReference type="Pfam" id="PF00620">
    <property type="entry name" value="RhoGAP"/>
    <property type="match status" value="1"/>
</dbReference>
<accession>A0A9J7IR43</accession>
<dbReference type="GO" id="GO:0051015">
    <property type="term" value="F:actin filament binding"/>
    <property type="evidence" value="ECO:0007669"/>
    <property type="project" value="TreeGrafter"/>
</dbReference>
<dbReference type="OrthoDB" id="312459at2759"/>
<evidence type="ECO:0000313" key="22">
    <source>
        <dbReference type="RefSeq" id="XP_022824713.1"/>
    </source>
</evidence>
<dbReference type="PRINTS" id="PR00193">
    <property type="entry name" value="MYOSINHEAVY"/>
</dbReference>
<keyword evidence="9" id="KW-0862">Zinc</keyword>